<sequence>MWKRLSPLLRAPSWKRTAAINTVGIIILWAFLLSILIYGCIRTGRLESAFILYEGPCSRSNTYNLLLHLVLNIISTLVLSSSSFFMQILSAPTRSELDTAHARSSWVHIGVPSLRNFLYQRPLKLACWLLLACSSIPLHLFFNSLVFEVRNVRATFGMTIAAESFVHGAKYFAPGASLWNTAVPYNCSILGLPGHEKNDKLCRQSNDDDSSIWRSEGYAPGEELIFPAMWMNESSATAANLTLAATTASNWDRLDPDACRKEFLYCGDGKGMEDYTNVVLVVNASNSPASGWSRKQVFPSMSNADSTFWKAILPEEESNSLWLHTNCVVMSTFEGGKCRNSCKSNLGLEGLTTDDIDIVDPSSNPHDTAWSFPFWSQKSLKEGILDAQMRSGFDARYDQLDVSYCLAERAPQRCQIGVSNALLMAIVVCVSVKAVNCILLMARFVSREDNHPLVTLGDAVESLLRLPDPTTARMCTLEMRDIHVTWDRLLSRFRSSKGAEYSEAAEGAQLLSGEHSHRHVSPQARQWRRESSRYYLVVTVGSWLRAYAIFVTVLIVALYYFSKATGGTFRISGDFGISGKNKFVTQDQGSSDAYSGDFIRMVFLANVAQCVLSISYLNFNSLITRLSLAKEWALMGTGFRPLRVTDPEGEQVSTHFLGLPYSWSVPCIALGILLHWLVSNSCYVFMTDGGFYGSWTRSPTMRDNSLGLSDFGFVGLGYSTTAIMVSIIVFAVAICFPLVLSARKLPGNMVIVGSNSLAIAASCHASAASTAGRRGPSATEHEVTRETTGLMSVKNGCEESLTMAVGDTHTTGNDTLTELSKSKVKWGVVKMPLEFYEQVSGDLDDIAVGHLSFGVETDHVQGPVHAFSACSTSFVVYRLPFTVYRETLPNRYRPDSYMLLDLRQPAPRPLAKDMLNGIQLTYKYEALFLTSIPFTKQLDKRDGHPDSAISIANCPRSQLLSTMSSLAQAIETTTKGFLKSYVDASQTKSMEALAAYLTDDCRRHVGPPAFLIARGAPPDYSMSNEEYAAEFNGMEHYQFDDHVLYDLVVDTQKLRAAARSEILVKFNSGETASRNFVWFLDFNEDGSKIVKVYQHNDVEEANKWLDGMKTRKREAANARPE</sequence>
<keyword evidence="1" id="KW-1133">Transmembrane helix</keyword>
<keyword evidence="1" id="KW-0472">Membrane</keyword>
<name>A0A2U3EB94_PURLI</name>
<dbReference type="Proteomes" id="UP000245956">
    <property type="component" value="Unassembled WGS sequence"/>
</dbReference>
<accession>A0A2U3EB94</accession>
<feature type="transmembrane region" description="Helical" evidence="1">
    <location>
        <begin position="421"/>
        <end position="442"/>
    </location>
</feature>
<dbReference type="InterPro" id="IPR032710">
    <property type="entry name" value="NTF2-like_dom_sf"/>
</dbReference>
<feature type="transmembrane region" description="Helical" evidence="1">
    <location>
        <begin position="663"/>
        <end position="686"/>
    </location>
</feature>
<organism evidence="3 4">
    <name type="scientific">Purpureocillium lilacinum</name>
    <name type="common">Paecilomyces lilacinus</name>
    <dbReference type="NCBI Taxonomy" id="33203"/>
    <lineage>
        <taxon>Eukaryota</taxon>
        <taxon>Fungi</taxon>
        <taxon>Dikarya</taxon>
        <taxon>Ascomycota</taxon>
        <taxon>Pezizomycotina</taxon>
        <taxon>Sordariomycetes</taxon>
        <taxon>Hypocreomycetidae</taxon>
        <taxon>Hypocreales</taxon>
        <taxon>Ophiocordycipitaceae</taxon>
        <taxon>Purpureocillium</taxon>
    </lineage>
</organism>
<dbReference type="EMBL" id="LCWV01000007">
    <property type="protein sequence ID" value="PWI71794.1"/>
    <property type="molecule type" value="Genomic_DNA"/>
</dbReference>
<dbReference type="Pfam" id="PF20163">
    <property type="entry name" value="DUF6536"/>
    <property type="match status" value="1"/>
</dbReference>
<gene>
    <name evidence="3" type="ORF">PCL_11888</name>
</gene>
<feature type="transmembrane region" description="Helical" evidence="1">
    <location>
        <begin position="598"/>
        <end position="619"/>
    </location>
</feature>
<feature type="transmembrane region" description="Helical" evidence="1">
    <location>
        <begin position="716"/>
        <end position="740"/>
    </location>
</feature>
<dbReference type="PANTHER" id="PTHR35395:SF1">
    <property type="entry name" value="DUF6536 DOMAIN-CONTAINING PROTEIN"/>
    <property type="match status" value="1"/>
</dbReference>
<dbReference type="InterPro" id="IPR046623">
    <property type="entry name" value="DUF6536"/>
</dbReference>
<reference evidence="3 4" key="1">
    <citation type="journal article" date="2016" name="Front. Microbiol.">
        <title>Genome and transcriptome sequences reveal the specific parasitism of the nematophagous Purpureocillium lilacinum 36-1.</title>
        <authorList>
            <person name="Xie J."/>
            <person name="Li S."/>
            <person name="Mo C."/>
            <person name="Xiao X."/>
            <person name="Peng D."/>
            <person name="Wang G."/>
            <person name="Xiao Y."/>
        </authorList>
    </citation>
    <scope>NUCLEOTIDE SEQUENCE [LARGE SCALE GENOMIC DNA]</scope>
    <source>
        <strain evidence="3 4">36-1</strain>
    </source>
</reference>
<dbReference type="AlphaFoldDB" id="A0A2U3EB94"/>
<feature type="transmembrane region" description="Helical" evidence="1">
    <location>
        <begin position="20"/>
        <end position="45"/>
    </location>
</feature>
<dbReference type="SUPFAM" id="SSF54427">
    <property type="entry name" value="NTF2-like"/>
    <property type="match status" value="1"/>
</dbReference>
<dbReference type="PANTHER" id="PTHR35395">
    <property type="entry name" value="DUF6536 DOMAIN-CONTAINING PROTEIN"/>
    <property type="match status" value="1"/>
</dbReference>
<keyword evidence="1" id="KW-0812">Transmembrane</keyword>
<feature type="transmembrane region" description="Helical" evidence="1">
    <location>
        <begin position="534"/>
        <end position="561"/>
    </location>
</feature>
<evidence type="ECO:0000313" key="3">
    <source>
        <dbReference type="EMBL" id="PWI71794.1"/>
    </source>
</evidence>
<protein>
    <recommendedName>
        <fullName evidence="2">DUF6536 domain-containing protein</fullName>
    </recommendedName>
</protein>
<feature type="transmembrane region" description="Helical" evidence="1">
    <location>
        <begin position="65"/>
        <end position="86"/>
    </location>
</feature>
<comment type="caution">
    <text evidence="3">The sequence shown here is derived from an EMBL/GenBank/DDBJ whole genome shotgun (WGS) entry which is preliminary data.</text>
</comment>
<proteinExistence type="predicted"/>
<feature type="domain" description="DUF6536" evidence="2">
    <location>
        <begin position="14"/>
        <end position="166"/>
    </location>
</feature>
<evidence type="ECO:0000313" key="4">
    <source>
        <dbReference type="Proteomes" id="UP000245956"/>
    </source>
</evidence>
<feature type="transmembrane region" description="Helical" evidence="1">
    <location>
        <begin position="125"/>
        <end position="142"/>
    </location>
</feature>
<evidence type="ECO:0000259" key="2">
    <source>
        <dbReference type="Pfam" id="PF20163"/>
    </source>
</evidence>
<evidence type="ECO:0000256" key="1">
    <source>
        <dbReference type="SAM" id="Phobius"/>
    </source>
</evidence>